<protein>
    <submittedName>
        <fullName evidence="2">Uncharacterized protein</fullName>
    </submittedName>
</protein>
<reference evidence="2 3" key="1">
    <citation type="submission" date="2020-04" db="EMBL/GenBank/DDBJ databases">
        <title>Ralstonia insidiosa genome sequencing and assembly.</title>
        <authorList>
            <person name="Martins R.C.R."/>
            <person name="Perdigao-Neto L.V."/>
            <person name="Levin A.S.S."/>
            <person name="Costa S.F."/>
        </authorList>
    </citation>
    <scope>NUCLEOTIDE SEQUENCE [LARGE SCALE GENOMIC DNA]</scope>
    <source>
        <strain evidence="2 3">5047</strain>
    </source>
</reference>
<sequence length="156" mass="16944">MKPLLIAVTTLVCTAFLPANNAAAESDEAATEWHYVGGTLSYGGAETDGLSLYINCESGRLTTTVATYAELQREGQPVKVKFSSNRGSLTVYARRELSDMDWYATGKVKDLAHFYALFQTSGNLIAEVDGQKMTFALKGAAAEVEQLRKVCPVRSH</sequence>
<dbReference type="Proteomes" id="UP000575469">
    <property type="component" value="Unassembled WGS sequence"/>
</dbReference>
<name>A0A848P8C8_9RALS</name>
<dbReference type="RefSeq" id="WP_167313382.1">
    <property type="nucleotide sequence ID" value="NZ_JABBZM010000044.1"/>
</dbReference>
<comment type="caution">
    <text evidence="2">The sequence shown here is derived from an EMBL/GenBank/DDBJ whole genome shotgun (WGS) entry which is preliminary data.</text>
</comment>
<dbReference type="AlphaFoldDB" id="A0A848P8C8"/>
<gene>
    <name evidence="2" type="ORF">HGR00_29255</name>
</gene>
<evidence type="ECO:0000313" key="2">
    <source>
        <dbReference type="EMBL" id="NMV42010.1"/>
    </source>
</evidence>
<proteinExistence type="predicted"/>
<dbReference type="EMBL" id="JABBZM010000044">
    <property type="protein sequence ID" value="NMV42010.1"/>
    <property type="molecule type" value="Genomic_DNA"/>
</dbReference>
<evidence type="ECO:0000256" key="1">
    <source>
        <dbReference type="SAM" id="SignalP"/>
    </source>
</evidence>
<organism evidence="2 3">
    <name type="scientific">Ralstonia insidiosa</name>
    <dbReference type="NCBI Taxonomy" id="190721"/>
    <lineage>
        <taxon>Bacteria</taxon>
        <taxon>Pseudomonadati</taxon>
        <taxon>Pseudomonadota</taxon>
        <taxon>Betaproteobacteria</taxon>
        <taxon>Burkholderiales</taxon>
        <taxon>Burkholderiaceae</taxon>
        <taxon>Ralstonia</taxon>
    </lineage>
</organism>
<accession>A0A848P8C8</accession>
<feature type="chain" id="PRO_5033061766" evidence="1">
    <location>
        <begin position="25"/>
        <end position="156"/>
    </location>
</feature>
<evidence type="ECO:0000313" key="3">
    <source>
        <dbReference type="Proteomes" id="UP000575469"/>
    </source>
</evidence>
<feature type="signal peptide" evidence="1">
    <location>
        <begin position="1"/>
        <end position="24"/>
    </location>
</feature>
<keyword evidence="1" id="KW-0732">Signal</keyword>